<evidence type="ECO:0000313" key="11">
    <source>
        <dbReference type="EMBL" id="KYO57064.1"/>
    </source>
</evidence>
<keyword evidence="3 7" id="KW-0129">CBS domain</keyword>
<evidence type="ECO:0000259" key="8">
    <source>
        <dbReference type="PROSITE" id="PS51371"/>
    </source>
</evidence>
<dbReference type="SUPFAM" id="SSF53697">
    <property type="entry name" value="SIS domain"/>
    <property type="match status" value="1"/>
</dbReference>
<dbReference type="Proteomes" id="UP000075787">
    <property type="component" value="Unassembled WGS sequence"/>
</dbReference>
<dbReference type="PROSITE" id="PS51464">
    <property type="entry name" value="SIS"/>
    <property type="match status" value="1"/>
</dbReference>
<dbReference type="Pfam" id="PF00571">
    <property type="entry name" value="CBS"/>
    <property type="match status" value="2"/>
</dbReference>
<feature type="domain" description="CBS" evidence="8">
    <location>
        <begin position="213"/>
        <end position="271"/>
    </location>
</feature>
<dbReference type="InterPro" id="IPR001347">
    <property type="entry name" value="SIS_dom"/>
</dbReference>
<evidence type="ECO:0000259" key="9">
    <source>
        <dbReference type="PROSITE" id="PS51464"/>
    </source>
</evidence>
<keyword evidence="2" id="KW-0677">Repeat</keyword>
<feature type="site" description="Catalytically relevant" evidence="6">
    <location>
        <position position="156"/>
    </location>
</feature>
<dbReference type="GO" id="GO:0097367">
    <property type="term" value="F:carbohydrate derivative binding"/>
    <property type="evidence" value="ECO:0007669"/>
    <property type="project" value="InterPro"/>
</dbReference>
<dbReference type="NCBIfam" id="TIGR00393">
    <property type="entry name" value="kpsF"/>
    <property type="match status" value="1"/>
</dbReference>
<dbReference type="PANTHER" id="PTHR42745:SF1">
    <property type="entry name" value="ARABINOSE 5-PHOSPHATE ISOMERASE KDSD"/>
    <property type="match status" value="1"/>
</dbReference>
<dbReference type="InterPro" id="IPR046348">
    <property type="entry name" value="SIS_dom_sf"/>
</dbReference>
<dbReference type="InterPro" id="IPR050986">
    <property type="entry name" value="GutQ/KpsF_isomerases"/>
</dbReference>
<dbReference type="PROSITE" id="PS51371">
    <property type="entry name" value="CBS"/>
    <property type="match status" value="2"/>
</dbReference>
<evidence type="ECO:0000313" key="10">
    <source>
        <dbReference type="EMBL" id="HAE51391.1"/>
    </source>
</evidence>
<dbReference type="SMART" id="SM00116">
    <property type="entry name" value="CBS"/>
    <property type="match status" value="2"/>
</dbReference>
<evidence type="ECO:0000256" key="1">
    <source>
        <dbReference type="ARBA" id="ARBA00008165"/>
    </source>
</evidence>
<dbReference type="Gene3D" id="3.10.580.10">
    <property type="entry name" value="CBS-domain"/>
    <property type="match status" value="1"/>
</dbReference>
<keyword evidence="5" id="KW-0479">Metal-binding</keyword>
<evidence type="ECO:0000256" key="4">
    <source>
        <dbReference type="PIRNR" id="PIRNR004692"/>
    </source>
</evidence>
<dbReference type="GO" id="GO:0046872">
    <property type="term" value="F:metal ion binding"/>
    <property type="evidence" value="ECO:0007669"/>
    <property type="project" value="UniProtKB-KW"/>
</dbReference>
<dbReference type="GeneID" id="97240000"/>
<dbReference type="PANTHER" id="PTHR42745">
    <property type="match status" value="1"/>
</dbReference>
<dbReference type="InterPro" id="IPR000644">
    <property type="entry name" value="CBS_dom"/>
</dbReference>
<dbReference type="CDD" id="cd05014">
    <property type="entry name" value="SIS_Kpsf"/>
    <property type="match status" value="1"/>
</dbReference>
<dbReference type="GO" id="GO:1901135">
    <property type="term" value="P:carbohydrate derivative metabolic process"/>
    <property type="evidence" value="ECO:0007669"/>
    <property type="project" value="InterPro"/>
</dbReference>
<feature type="site" description="Catalytically relevant" evidence="6">
    <location>
        <position position="115"/>
    </location>
</feature>
<evidence type="ECO:0000256" key="3">
    <source>
        <dbReference type="ARBA" id="ARBA00023122"/>
    </source>
</evidence>
<dbReference type="InterPro" id="IPR035474">
    <property type="entry name" value="SIS_Kpsf"/>
</dbReference>
<evidence type="ECO:0000256" key="2">
    <source>
        <dbReference type="ARBA" id="ARBA00022737"/>
    </source>
</evidence>
<dbReference type="OrthoDB" id="9762536at2"/>
<dbReference type="EMBL" id="DMAI01000476">
    <property type="protein sequence ID" value="HAE51391.1"/>
    <property type="molecule type" value="Genomic_DNA"/>
</dbReference>
<accession>A0A162LU10</accession>
<sequence>MTAETAPRTAADDGRALAAAEQALALEIAGLEALRAGLGPDFARAVNLLYATKGRVIVTGMGKSGHVGAKIAATLASTGTPAQFVHPAEASHGDLGMITRQDAILALSNSGATPELSDILAHSRRFGIPLVGITARSASPLAEAADVALILPPAPEACPLQLAPTTSTTMTLALGDAIAMALLDRRGFTAEDFRVFHPGGKLGARLVKVADIMHGPQDLPLITPDRPMAEALIEISARSFGCVGVTDDAGRLAGIVTDGDLRRHMGPDLAARKVSEVMTAAPKTIRARALAAEALAIMNAYKITALFAVDDDGRPVGILHVHDCLRAGVA</sequence>
<dbReference type="PIRSF" id="PIRSF004692">
    <property type="entry name" value="KdsD_KpsF"/>
    <property type="match status" value="1"/>
</dbReference>
<feature type="site" description="Catalytically relevant" evidence="6">
    <location>
        <position position="197"/>
    </location>
</feature>
<dbReference type="Gene3D" id="3.40.50.10490">
    <property type="entry name" value="Glucose-6-phosphate isomerase like protein, domain 1"/>
    <property type="match status" value="1"/>
</dbReference>
<comment type="similarity">
    <text evidence="1 4">Belongs to the SIS family. GutQ/KpsF subfamily.</text>
</comment>
<feature type="domain" description="CBS" evidence="8">
    <location>
        <begin position="278"/>
        <end position="330"/>
    </location>
</feature>
<reference evidence="10 13" key="2">
    <citation type="journal article" date="2018" name="Nat. Biotechnol.">
        <title>A standardized bacterial taxonomy based on genome phylogeny substantially revises the tree of life.</title>
        <authorList>
            <person name="Parks D.H."/>
            <person name="Chuvochina M."/>
            <person name="Waite D.W."/>
            <person name="Rinke C."/>
            <person name="Skarshewski A."/>
            <person name="Chaumeil P.A."/>
            <person name="Hugenholtz P."/>
        </authorList>
    </citation>
    <scope>NUCLEOTIDE SEQUENCE [LARGE SCALE GENOMIC DNA]</scope>
    <source>
        <strain evidence="10">UBA8739</strain>
    </source>
</reference>
<protein>
    <submittedName>
        <fullName evidence="11">D-arabinose 5-phosphate</fullName>
    </submittedName>
    <submittedName>
        <fullName evidence="10">KpsF/GutQ family sugar-phosphate isomerase</fullName>
    </submittedName>
</protein>
<dbReference type="InterPro" id="IPR046342">
    <property type="entry name" value="CBS_dom_sf"/>
</dbReference>
<feature type="binding site" evidence="5">
    <location>
        <position position="86"/>
    </location>
    <ligand>
        <name>Zn(2+)</name>
        <dbReference type="ChEBI" id="CHEBI:29105"/>
    </ligand>
</feature>
<evidence type="ECO:0000313" key="13">
    <source>
        <dbReference type="Proteomes" id="UP000257706"/>
    </source>
</evidence>
<name>A0A162LU10_9PROT</name>
<dbReference type="RefSeq" id="WP_062761763.1">
    <property type="nucleotide sequence ID" value="NZ_CP121027.1"/>
</dbReference>
<gene>
    <name evidence="11" type="ORF">AUP44_21560</name>
    <name evidence="10" type="ORF">DCK97_28660</name>
</gene>
<dbReference type="AlphaFoldDB" id="A0A162LU10"/>
<dbReference type="EMBL" id="LPZR01000034">
    <property type="protein sequence ID" value="KYO57064.1"/>
    <property type="molecule type" value="Genomic_DNA"/>
</dbReference>
<feature type="domain" description="SIS" evidence="9">
    <location>
        <begin position="45"/>
        <end position="188"/>
    </location>
</feature>
<feature type="site" description="Catalytically relevant" evidence="6">
    <location>
        <position position="63"/>
    </location>
</feature>
<dbReference type="CDD" id="cd04604">
    <property type="entry name" value="CBS_pair_SIS_assoc"/>
    <property type="match status" value="1"/>
</dbReference>
<evidence type="ECO:0000256" key="5">
    <source>
        <dbReference type="PIRSR" id="PIRSR004692-2"/>
    </source>
</evidence>
<organism evidence="11 12">
    <name type="scientific">Tistrella mobilis</name>
    <dbReference type="NCBI Taxonomy" id="171437"/>
    <lineage>
        <taxon>Bacteria</taxon>
        <taxon>Pseudomonadati</taxon>
        <taxon>Pseudomonadota</taxon>
        <taxon>Alphaproteobacteria</taxon>
        <taxon>Geminicoccales</taxon>
        <taxon>Geminicoccaceae</taxon>
        <taxon>Tistrella</taxon>
    </lineage>
</organism>
<keyword evidence="5" id="KW-0862">Zinc</keyword>
<evidence type="ECO:0000256" key="7">
    <source>
        <dbReference type="PROSITE-ProRule" id="PRU00703"/>
    </source>
</evidence>
<dbReference type="GO" id="GO:0005975">
    <property type="term" value="P:carbohydrate metabolic process"/>
    <property type="evidence" value="ECO:0007669"/>
    <property type="project" value="InterPro"/>
</dbReference>
<proteinExistence type="inferred from homology"/>
<dbReference type="InterPro" id="IPR004800">
    <property type="entry name" value="KdsD/KpsF-type"/>
</dbReference>
<reference evidence="11 12" key="1">
    <citation type="submission" date="2015-12" db="EMBL/GenBank/DDBJ databases">
        <title>Genome sequence of Tistrella mobilis MCCC 1A02139.</title>
        <authorList>
            <person name="Lu L."/>
            <person name="Lai Q."/>
            <person name="Shao Z."/>
            <person name="Qian P."/>
        </authorList>
    </citation>
    <scope>NUCLEOTIDE SEQUENCE [LARGE SCALE GENOMIC DNA]</scope>
    <source>
        <strain evidence="11 12">MCCC 1A02139</strain>
    </source>
</reference>
<dbReference type="FunFam" id="3.40.50.10490:FF:000011">
    <property type="entry name" value="Arabinose 5-phosphate isomerase"/>
    <property type="match status" value="1"/>
</dbReference>
<evidence type="ECO:0000313" key="12">
    <source>
        <dbReference type="Proteomes" id="UP000075787"/>
    </source>
</evidence>
<dbReference type="GO" id="GO:0019146">
    <property type="term" value="F:arabinose-5-phosphate isomerase activity"/>
    <property type="evidence" value="ECO:0007669"/>
    <property type="project" value="UniProtKB-ARBA"/>
</dbReference>
<dbReference type="Proteomes" id="UP000257706">
    <property type="component" value="Unassembled WGS sequence"/>
</dbReference>
<evidence type="ECO:0000256" key="6">
    <source>
        <dbReference type="PIRSR" id="PIRSR004692-3"/>
    </source>
</evidence>
<dbReference type="Pfam" id="PF01380">
    <property type="entry name" value="SIS"/>
    <property type="match status" value="1"/>
</dbReference>
<keyword evidence="10" id="KW-0413">Isomerase</keyword>
<comment type="caution">
    <text evidence="11">The sequence shown here is derived from an EMBL/GenBank/DDBJ whole genome shotgun (WGS) entry which is preliminary data.</text>
</comment>